<feature type="signal peptide" evidence="3">
    <location>
        <begin position="1"/>
        <end position="24"/>
    </location>
</feature>
<gene>
    <name evidence="5" type="ORF">DFP77_1344</name>
</gene>
<comment type="similarity">
    <text evidence="1">Belongs to the bacterial solute-binding protein 3 family.</text>
</comment>
<dbReference type="InterPro" id="IPR001638">
    <property type="entry name" value="Solute-binding_3/MltF_N"/>
</dbReference>
<reference evidence="5 6" key="1">
    <citation type="submission" date="2018-07" db="EMBL/GenBank/DDBJ databases">
        <title>Genomic Encyclopedia of Type Strains, Phase III (KMG-III): the genomes of soil and plant-associated and newly described type strains.</title>
        <authorList>
            <person name="Whitman W."/>
        </authorList>
    </citation>
    <scope>NUCLEOTIDE SEQUENCE [LARGE SCALE GENOMIC DNA]</scope>
    <source>
        <strain evidence="5 6">CECT 7731</strain>
    </source>
</reference>
<evidence type="ECO:0000313" key="5">
    <source>
        <dbReference type="EMBL" id="RCW96451.1"/>
    </source>
</evidence>
<dbReference type="EMBL" id="QPJQ01000034">
    <property type="protein sequence ID" value="RCW96451.1"/>
    <property type="molecule type" value="Genomic_DNA"/>
</dbReference>
<feature type="domain" description="Solute-binding protein family 3/N-terminal" evidence="4">
    <location>
        <begin position="38"/>
        <end position="260"/>
    </location>
</feature>
<feature type="chain" id="PRO_5016744113" evidence="3">
    <location>
        <begin position="25"/>
        <end position="277"/>
    </location>
</feature>
<proteinExistence type="inferred from homology"/>
<dbReference type="Pfam" id="PF00497">
    <property type="entry name" value="SBP_bac_3"/>
    <property type="match status" value="1"/>
</dbReference>
<dbReference type="Proteomes" id="UP000253506">
    <property type="component" value="Unassembled WGS sequence"/>
</dbReference>
<sequence>MLVIVYKWTLAVIFLISASVPTWAESSSAELDSLSGATVRVCGNNAYPPVTWINKNQQIDGINVAVIRRLFEPLGVTVDTFQDSNWRRCIKEVELGNVDILSGFKTDVRQQFMTYLDAPIIRESIYLYYPIEHPLMFEGWEALAGLRVGVLMGDSFGNKVDAALHKYPSLEFVSTQDQNLLKLADNRLDVVPMGGLSGQLDLRRLGLEGKIGYTKTDVSDFWYLAISKKSSLIQWLPLLNQRLNQLLKDPEIVSKLVTKYHQVYSEDLDLSRRRAEQ</sequence>
<evidence type="ECO:0000256" key="1">
    <source>
        <dbReference type="ARBA" id="ARBA00010333"/>
    </source>
</evidence>
<name>A0A368ZNY1_9GAMM</name>
<dbReference type="AlphaFoldDB" id="A0A368ZNY1"/>
<dbReference type="RefSeq" id="WP_181858576.1">
    <property type="nucleotide sequence ID" value="NZ_QPJQ01000034.1"/>
</dbReference>
<protein>
    <submittedName>
        <fullName evidence="5">Amino acid ABC transporter substrate-binding protein (PAAT family)</fullName>
    </submittedName>
</protein>
<dbReference type="SUPFAM" id="SSF53850">
    <property type="entry name" value="Periplasmic binding protein-like II"/>
    <property type="match status" value="1"/>
</dbReference>
<dbReference type="PANTHER" id="PTHR35936:SF35">
    <property type="entry name" value="L-CYSTINE-BINDING PROTEIN TCYJ"/>
    <property type="match status" value="1"/>
</dbReference>
<accession>A0A368ZNY1</accession>
<comment type="caution">
    <text evidence="5">The sequence shown here is derived from an EMBL/GenBank/DDBJ whole genome shotgun (WGS) entry which is preliminary data.</text>
</comment>
<keyword evidence="2 3" id="KW-0732">Signal</keyword>
<evidence type="ECO:0000259" key="4">
    <source>
        <dbReference type="SMART" id="SM00062"/>
    </source>
</evidence>
<evidence type="ECO:0000313" key="6">
    <source>
        <dbReference type="Proteomes" id="UP000253506"/>
    </source>
</evidence>
<evidence type="ECO:0000256" key="3">
    <source>
        <dbReference type="SAM" id="SignalP"/>
    </source>
</evidence>
<organism evidence="5 6">
    <name type="scientific">Marinomonas foliarum</name>
    <dbReference type="NCBI Taxonomy" id="491950"/>
    <lineage>
        <taxon>Bacteria</taxon>
        <taxon>Pseudomonadati</taxon>
        <taxon>Pseudomonadota</taxon>
        <taxon>Gammaproteobacteria</taxon>
        <taxon>Oceanospirillales</taxon>
        <taxon>Oceanospirillaceae</taxon>
        <taxon>Marinomonas</taxon>
    </lineage>
</organism>
<dbReference type="SMART" id="SM00062">
    <property type="entry name" value="PBPb"/>
    <property type="match status" value="1"/>
</dbReference>
<dbReference type="Gene3D" id="3.40.190.10">
    <property type="entry name" value="Periplasmic binding protein-like II"/>
    <property type="match status" value="2"/>
</dbReference>
<dbReference type="PANTHER" id="PTHR35936">
    <property type="entry name" value="MEMBRANE-BOUND LYTIC MUREIN TRANSGLYCOSYLASE F"/>
    <property type="match status" value="1"/>
</dbReference>
<evidence type="ECO:0000256" key="2">
    <source>
        <dbReference type="ARBA" id="ARBA00022729"/>
    </source>
</evidence>